<dbReference type="AlphaFoldDB" id="A0A074RNF4"/>
<sequence length="372" mass="42346">MRVSKYLFSSIGPMAWRKIPGFDIILRLVRGAKGKTRKVMDTQGIDSFKQITITLPSNPNLTRYNVYAPWVQELEIFAGHGLEIHNDGPFLTRLGGRPPLPNLTRLTARTGADIDSREMTSLLSMFICPSLIEIRTIIHKRDIYSYLEPFTVRTFLEKIQETCPEIQVLEFYPGRTYECPEGYKPGDRCRSLLRSFSNLRHFGSSSYILEPTTFAIIGNLPHLQLLGIRGFDMENPVLDEEVSIPETWFPVLESLRLYDVHPQDIKALWKHPPVVKKLVSVSIRTDPTTASDIFDDPMDGNEWIEAFLTALPHMTPGLKNLRFHVADEEGTRFQISQNARDGLSDLGLESLKLKVGNPYGVDKESEDEAYFN</sequence>
<organism evidence="1 2">
    <name type="scientific">Rhizoctonia solani 123E</name>
    <dbReference type="NCBI Taxonomy" id="1423351"/>
    <lineage>
        <taxon>Eukaryota</taxon>
        <taxon>Fungi</taxon>
        <taxon>Dikarya</taxon>
        <taxon>Basidiomycota</taxon>
        <taxon>Agaricomycotina</taxon>
        <taxon>Agaricomycetes</taxon>
        <taxon>Cantharellales</taxon>
        <taxon>Ceratobasidiaceae</taxon>
        <taxon>Rhizoctonia</taxon>
    </lineage>
</organism>
<accession>A0A074RNF4</accession>
<name>A0A074RNF4_9AGAM</name>
<dbReference type="EMBL" id="AZST01000522">
    <property type="protein sequence ID" value="KEP48389.1"/>
    <property type="molecule type" value="Genomic_DNA"/>
</dbReference>
<evidence type="ECO:0000313" key="2">
    <source>
        <dbReference type="Proteomes" id="UP000027456"/>
    </source>
</evidence>
<dbReference type="OrthoDB" id="3138012at2759"/>
<reference evidence="1 2" key="1">
    <citation type="submission" date="2013-12" db="EMBL/GenBank/DDBJ databases">
        <authorList>
            <person name="Cubeta M."/>
            <person name="Pakala S."/>
            <person name="Fedorova N."/>
            <person name="Thomas E."/>
            <person name="Dean R."/>
            <person name="Jabaji S."/>
            <person name="Neate S."/>
            <person name="Toda T."/>
            <person name="Tavantzis S."/>
            <person name="Vilgalys R."/>
            <person name="Bharathan N."/>
            <person name="Pakala S."/>
            <person name="Losada L.S."/>
            <person name="Zafar N."/>
            <person name="Nierman W."/>
        </authorList>
    </citation>
    <scope>NUCLEOTIDE SEQUENCE [LARGE SCALE GENOMIC DNA]</scope>
    <source>
        <strain evidence="1 2">123E</strain>
    </source>
</reference>
<evidence type="ECO:0008006" key="3">
    <source>
        <dbReference type="Google" id="ProtNLM"/>
    </source>
</evidence>
<dbReference type="HOGENOM" id="CLU_667553_0_0_1"/>
<evidence type="ECO:0000313" key="1">
    <source>
        <dbReference type="EMBL" id="KEP48389.1"/>
    </source>
</evidence>
<protein>
    <recommendedName>
        <fullName evidence="3">F-box-like domain protein</fullName>
    </recommendedName>
</protein>
<proteinExistence type="predicted"/>
<dbReference type="Proteomes" id="UP000027456">
    <property type="component" value="Unassembled WGS sequence"/>
</dbReference>
<gene>
    <name evidence="1" type="ORF">V565_125980</name>
</gene>
<comment type="caution">
    <text evidence="1">The sequence shown here is derived from an EMBL/GenBank/DDBJ whole genome shotgun (WGS) entry which is preliminary data.</text>
</comment>
<keyword evidence="2" id="KW-1185">Reference proteome</keyword>